<dbReference type="Gene3D" id="3.20.20.140">
    <property type="entry name" value="Metal-dependent hydrolases"/>
    <property type="match status" value="1"/>
</dbReference>
<evidence type="ECO:0000256" key="3">
    <source>
        <dbReference type="ARBA" id="ARBA00022793"/>
    </source>
</evidence>
<proteinExistence type="inferred from homology"/>
<keyword evidence="11" id="KW-1185">Reference proteome</keyword>
<protein>
    <recommendedName>
        <fullName evidence="7">6-methylsalicylate decarboxylase</fullName>
        <ecNumber evidence="7">4.1.1.52</ecNumber>
    </recommendedName>
</protein>
<evidence type="ECO:0000256" key="7">
    <source>
        <dbReference type="ARBA" id="ARBA00038889"/>
    </source>
</evidence>
<dbReference type="InterPro" id="IPR032465">
    <property type="entry name" value="ACMSD"/>
</dbReference>
<organism evidence="10 11">
    <name type="scientific">Neofusicoccum ribis</name>
    <dbReference type="NCBI Taxonomy" id="45134"/>
    <lineage>
        <taxon>Eukaryota</taxon>
        <taxon>Fungi</taxon>
        <taxon>Dikarya</taxon>
        <taxon>Ascomycota</taxon>
        <taxon>Pezizomycotina</taxon>
        <taxon>Dothideomycetes</taxon>
        <taxon>Dothideomycetes incertae sedis</taxon>
        <taxon>Botryosphaeriales</taxon>
        <taxon>Botryosphaeriaceae</taxon>
        <taxon>Neofusicoccum</taxon>
    </lineage>
</organism>
<comment type="catalytic activity">
    <reaction evidence="6">
        <text>6-methylsalicylate + H(+) = 3-methylphenol + CO2</text>
        <dbReference type="Rhea" id="RHEA:23112"/>
        <dbReference type="ChEBI" id="CHEBI:15378"/>
        <dbReference type="ChEBI" id="CHEBI:16526"/>
        <dbReference type="ChEBI" id="CHEBI:17231"/>
        <dbReference type="ChEBI" id="CHEBI:36658"/>
        <dbReference type="EC" id="4.1.1.52"/>
    </reaction>
    <physiologicalReaction direction="left-to-right" evidence="6">
        <dbReference type="Rhea" id="RHEA:23113"/>
    </physiologicalReaction>
</comment>
<dbReference type="Pfam" id="PF04909">
    <property type="entry name" value="Amidohydro_2"/>
    <property type="match status" value="1"/>
</dbReference>
<dbReference type="PANTHER" id="PTHR21240">
    <property type="entry name" value="2-AMINO-3-CARBOXYLMUCONATE-6-SEMIALDEHYDE DECARBOXYLASE"/>
    <property type="match status" value="1"/>
</dbReference>
<evidence type="ECO:0000256" key="2">
    <source>
        <dbReference type="ARBA" id="ARBA00022723"/>
    </source>
</evidence>
<sequence length="292" mass="32423">MRWKTPDWTLEDDRAFNIKERIAFSFLSITAPGASILPLDQQPNFCRQVNEYAAKIRSAHDDRYGAFASIPSLLDRSSANNEIVYALDTLKADGVILFTRYGSDNHYLGHPDFADTWDLLDSRGAVVLVHPTHPVDTNPANPVLAQPMIDYTHETTRAAVDLIMSNTMRKHSNIKVILSHAGGTLPYLALRPAAMLPYVSGSGNSTGYETKKSEEEFMEDSKRFYFDTALSAGNLTLDILKQFAKPGHVVFGSDYPYAPTPAIQRMDGLIDEYASNDEAFGLLCSFFQGSLN</sequence>
<keyword evidence="3 8" id="KW-0210">Decarboxylase</keyword>
<dbReference type="EMBL" id="JAJVDC020000091">
    <property type="protein sequence ID" value="KAL1625632.1"/>
    <property type="molecule type" value="Genomic_DNA"/>
</dbReference>
<dbReference type="PANTHER" id="PTHR21240:SF29">
    <property type="entry name" value="AMIDOHYDROLASE-RELATED DOMAIN-CONTAINING PROTEIN"/>
    <property type="match status" value="1"/>
</dbReference>
<evidence type="ECO:0000256" key="4">
    <source>
        <dbReference type="ARBA" id="ARBA00022833"/>
    </source>
</evidence>
<evidence type="ECO:0000256" key="5">
    <source>
        <dbReference type="ARBA" id="ARBA00023239"/>
    </source>
</evidence>
<dbReference type="Proteomes" id="UP001521116">
    <property type="component" value="Unassembled WGS sequence"/>
</dbReference>
<name>A0ABR3SNL4_9PEZI</name>
<evidence type="ECO:0000313" key="11">
    <source>
        <dbReference type="Proteomes" id="UP001521116"/>
    </source>
</evidence>
<evidence type="ECO:0000256" key="6">
    <source>
        <dbReference type="ARBA" id="ARBA00036832"/>
    </source>
</evidence>
<accession>A0ABR3SNL4</accession>
<feature type="domain" description="Amidohydrolase-related" evidence="9">
    <location>
        <begin position="17"/>
        <end position="274"/>
    </location>
</feature>
<evidence type="ECO:0000256" key="1">
    <source>
        <dbReference type="ARBA" id="ARBA00005871"/>
    </source>
</evidence>
<gene>
    <name evidence="10" type="ORF">SLS56_007216</name>
</gene>
<comment type="caution">
    <text evidence="10">The sequence shown here is derived from an EMBL/GenBank/DDBJ whole genome shotgun (WGS) entry which is preliminary data.</text>
</comment>
<evidence type="ECO:0000256" key="8">
    <source>
        <dbReference type="RuleBase" id="RU366045"/>
    </source>
</evidence>
<dbReference type="InterPro" id="IPR006680">
    <property type="entry name" value="Amidohydro-rel"/>
</dbReference>
<dbReference type="SUPFAM" id="SSF51556">
    <property type="entry name" value="Metallo-dependent hydrolases"/>
    <property type="match status" value="1"/>
</dbReference>
<keyword evidence="5 8" id="KW-0456">Lyase</keyword>
<dbReference type="EC" id="4.1.1.52" evidence="7"/>
<reference evidence="10 11" key="1">
    <citation type="submission" date="2024-02" db="EMBL/GenBank/DDBJ databases">
        <title>De novo assembly and annotation of 12 fungi associated with fruit tree decline syndrome in Ontario, Canada.</title>
        <authorList>
            <person name="Sulman M."/>
            <person name="Ellouze W."/>
            <person name="Ilyukhin E."/>
        </authorList>
    </citation>
    <scope>NUCLEOTIDE SEQUENCE [LARGE SCALE GENOMIC DNA]</scope>
    <source>
        <strain evidence="10 11">M1-105</strain>
    </source>
</reference>
<evidence type="ECO:0000259" key="9">
    <source>
        <dbReference type="Pfam" id="PF04909"/>
    </source>
</evidence>
<comment type="similarity">
    <text evidence="1">Belongs to the metallo-dependent hydrolases superfamily. ACMSD family.</text>
</comment>
<evidence type="ECO:0000313" key="10">
    <source>
        <dbReference type="EMBL" id="KAL1625632.1"/>
    </source>
</evidence>
<dbReference type="InterPro" id="IPR032466">
    <property type="entry name" value="Metal_Hydrolase"/>
</dbReference>
<keyword evidence="2" id="KW-0479">Metal-binding</keyword>
<keyword evidence="4" id="KW-0862">Zinc</keyword>